<protein>
    <recommendedName>
        <fullName evidence="9">Transcriptional regulatory protein</fullName>
    </recommendedName>
</protein>
<evidence type="ECO:0000256" key="7">
    <source>
        <dbReference type="ARBA" id="ARBA00023159"/>
    </source>
</evidence>
<gene>
    <name evidence="12" type="ORF">JOD17_002236</name>
</gene>
<dbReference type="InterPro" id="IPR024187">
    <property type="entry name" value="Sig_transdc_resp-reg_cit/mal"/>
</dbReference>
<proteinExistence type="predicted"/>
<keyword evidence="3 10" id="KW-0597">Phosphoprotein</keyword>
<dbReference type="PANTHER" id="PTHR45526:SF6">
    <property type="entry name" value="TRANSCRIPTIONAL REGULATORY PROTEIN CITT"/>
    <property type="match status" value="1"/>
</dbReference>
<keyword evidence="4 9" id="KW-0902">Two-component regulatory system</keyword>
<sequence length="225" mass="25660">MIRVLICEDDFRVANVHESLVSQFSSFECVGKASNVQAMMSQIREQTIDLILLDLYLPDGLGVEQILDVKSAAPNVDIIVITASDERDHVQKAIRYGVYDYIIKSHSFERLEKSLANYITYFNVMNRLAPFDQEHIDQLLERSLKPESSDFSDLPKGIDGMTLHHVQQLLKSMVEGITAEEMGEKLGASRTTARRYLEYLIQLERAVAMPVYGVVGRPERKYFLK</sequence>
<evidence type="ECO:0000256" key="1">
    <source>
        <dbReference type="ARBA" id="ARBA00004496"/>
    </source>
</evidence>
<evidence type="ECO:0000313" key="12">
    <source>
        <dbReference type="EMBL" id="MBM7633142.1"/>
    </source>
</evidence>
<evidence type="ECO:0000256" key="10">
    <source>
        <dbReference type="PROSITE-ProRule" id="PRU00169"/>
    </source>
</evidence>
<keyword evidence="13" id="KW-1185">Reference proteome</keyword>
<dbReference type="Pfam" id="PF20714">
    <property type="entry name" value="HTH_64"/>
    <property type="match status" value="1"/>
</dbReference>
<organism evidence="12 13">
    <name type="scientific">Geomicrobium sediminis</name>
    <dbReference type="NCBI Taxonomy" id="1347788"/>
    <lineage>
        <taxon>Bacteria</taxon>
        <taxon>Bacillati</taxon>
        <taxon>Bacillota</taxon>
        <taxon>Bacilli</taxon>
        <taxon>Bacillales</taxon>
        <taxon>Geomicrobium</taxon>
    </lineage>
</organism>
<evidence type="ECO:0000256" key="5">
    <source>
        <dbReference type="ARBA" id="ARBA00023015"/>
    </source>
</evidence>
<dbReference type="Pfam" id="PF00072">
    <property type="entry name" value="Response_reg"/>
    <property type="match status" value="1"/>
</dbReference>
<evidence type="ECO:0000256" key="3">
    <source>
        <dbReference type="ARBA" id="ARBA00022553"/>
    </source>
</evidence>
<dbReference type="InterPro" id="IPR048714">
    <property type="entry name" value="DpiA-like_HTH"/>
</dbReference>
<dbReference type="SMART" id="SM00448">
    <property type="entry name" value="REC"/>
    <property type="match status" value="1"/>
</dbReference>
<feature type="modified residue" description="4-aspartylphosphate" evidence="10">
    <location>
        <position position="54"/>
    </location>
</feature>
<evidence type="ECO:0000256" key="6">
    <source>
        <dbReference type="ARBA" id="ARBA00023125"/>
    </source>
</evidence>
<dbReference type="PIRSF" id="PIRSF006171">
    <property type="entry name" value="RR_citrat_malat"/>
    <property type="match status" value="1"/>
</dbReference>
<dbReference type="Gene3D" id="3.40.50.2300">
    <property type="match status" value="1"/>
</dbReference>
<evidence type="ECO:0000256" key="9">
    <source>
        <dbReference type="PIRNR" id="PIRNR006171"/>
    </source>
</evidence>
<dbReference type="InterPro" id="IPR051271">
    <property type="entry name" value="2C-system_Tx_regulators"/>
</dbReference>
<evidence type="ECO:0000256" key="8">
    <source>
        <dbReference type="ARBA" id="ARBA00023163"/>
    </source>
</evidence>
<dbReference type="SUPFAM" id="SSF52172">
    <property type="entry name" value="CheY-like"/>
    <property type="match status" value="1"/>
</dbReference>
<keyword evidence="8 9" id="KW-0804">Transcription</keyword>
<evidence type="ECO:0000256" key="2">
    <source>
        <dbReference type="ARBA" id="ARBA00022490"/>
    </source>
</evidence>
<keyword evidence="6 9" id="KW-0238">DNA-binding</keyword>
<keyword evidence="5 9" id="KW-0805">Transcription regulation</keyword>
<keyword evidence="2 9" id="KW-0963">Cytoplasm</keyword>
<dbReference type="Proteomes" id="UP000741863">
    <property type="component" value="Unassembled WGS sequence"/>
</dbReference>
<dbReference type="InterPro" id="IPR001789">
    <property type="entry name" value="Sig_transdc_resp-reg_receiver"/>
</dbReference>
<keyword evidence="7 9" id="KW-0010">Activator</keyword>
<comment type="subcellular location">
    <subcellularLocation>
        <location evidence="1 9">Cytoplasm</location>
    </subcellularLocation>
</comment>
<feature type="domain" description="Response regulatory" evidence="11">
    <location>
        <begin position="3"/>
        <end position="119"/>
    </location>
</feature>
<dbReference type="PANTHER" id="PTHR45526">
    <property type="entry name" value="TRANSCRIPTIONAL REGULATORY PROTEIN DPIA"/>
    <property type="match status" value="1"/>
</dbReference>
<comment type="caution">
    <text evidence="12">The sequence shown here is derived from an EMBL/GenBank/DDBJ whole genome shotgun (WGS) entry which is preliminary data.</text>
</comment>
<dbReference type="InterPro" id="IPR011006">
    <property type="entry name" value="CheY-like_superfamily"/>
</dbReference>
<evidence type="ECO:0000256" key="4">
    <source>
        <dbReference type="ARBA" id="ARBA00023012"/>
    </source>
</evidence>
<reference evidence="12 13" key="1">
    <citation type="submission" date="2021-01" db="EMBL/GenBank/DDBJ databases">
        <title>Genomic Encyclopedia of Type Strains, Phase IV (KMG-IV): sequencing the most valuable type-strain genomes for metagenomic binning, comparative biology and taxonomic classification.</title>
        <authorList>
            <person name="Goeker M."/>
        </authorList>
    </citation>
    <scope>NUCLEOTIDE SEQUENCE [LARGE SCALE GENOMIC DNA]</scope>
    <source>
        <strain evidence="12 13">DSM 25540</strain>
    </source>
</reference>
<dbReference type="RefSeq" id="WP_204697700.1">
    <property type="nucleotide sequence ID" value="NZ_JAFBEC010000006.1"/>
</dbReference>
<accession>A0ABS2PCH9</accession>
<evidence type="ECO:0000259" key="11">
    <source>
        <dbReference type="PROSITE" id="PS50110"/>
    </source>
</evidence>
<evidence type="ECO:0000313" key="13">
    <source>
        <dbReference type="Proteomes" id="UP000741863"/>
    </source>
</evidence>
<dbReference type="EMBL" id="JAFBEC010000006">
    <property type="protein sequence ID" value="MBM7633142.1"/>
    <property type="molecule type" value="Genomic_DNA"/>
</dbReference>
<dbReference type="PROSITE" id="PS50110">
    <property type="entry name" value="RESPONSE_REGULATORY"/>
    <property type="match status" value="1"/>
</dbReference>
<name>A0ABS2PCH9_9BACL</name>